<proteinExistence type="inferred from homology"/>
<dbReference type="Gene3D" id="3.40.640.10">
    <property type="entry name" value="Type I PLP-dependent aspartate aminotransferase-like (Major domain)"/>
    <property type="match status" value="1"/>
</dbReference>
<evidence type="ECO:0000259" key="6">
    <source>
        <dbReference type="Pfam" id="PF00155"/>
    </source>
</evidence>
<name>A0ABV5W968_9BACI</name>
<dbReference type="GO" id="GO:0047804">
    <property type="term" value="F:cysteine-S-conjugate beta-lyase activity"/>
    <property type="evidence" value="ECO:0007669"/>
    <property type="project" value="UniProtKB-EC"/>
</dbReference>
<dbReference type="RefSeq" id="WP_379947437.1">
    <property type="nucleotide sequence ID" value="NZ_JBHMAF010000004.1"/>
</dbReference>
<dbReference type="SUPFAM" id="SSF53383">
    <property type="entry name" value="PLP-dependent transferases"/>
    <property type="match status" value="1"/>
</dbReference>
<dbReference type="InterPro" id="IPR004839">
    <property type="entry name" value="Aminotransferase_I/II_large"/>
</dbReference>
<dbReference type="EMBL" id="JBHMAF010000004">
    <property type="protein sequence ID" value="MFB9757141.1"/>
    <property type="molecule type" value="Genomic_DNA"/>
</dbReference>
<feature type="domain" description="Aminotransferase class I/classII large" evidence="6">
    <location>
        <begin position="40"/>
        <end position="377"/>
    </location>
</feature>
<keyword evidence="3" id="KW-0663">Pyridoxal phosphate</keyword>
<dbReference type="Gene3D" id="3.90.1150.10">
    <property type="entry name" value="Aspartate Aminotransferase, domain 1"/>
    <property type="match status" value="1"/>
</dbReference>
<evidence type="ECO:0000313" key="8">
    <source>
        <dbReference type="Proteomes" id="UP001589609"/>
    </source>
</evidence>
<evidence type="ECO:0000256" key="1">
    <source>
        <dbReference type="ARBA" id="ARBA00001933"/>
    </source>
</evidence>
<keyword evidence="8" id="KW-1185">Reference proteome</keyword>
<dbReference type="PANTHER" id="PTHR43525">
    <property type="entry name" value="PROTEIN MALY"/>
    <property type="match status" value="1"/>
</dbReference>
<comment type="caution">
    <text evidence="7">The sequence shown here is derived from an EMBL/GenBank/DDBJ whole genome shotgun (WGS) entry which is preliminary data.</text>
</comment>
<dbReference type="InterPro" id="IPR027619">
    <property type="entry name" value="C-S_lyase_PatB-like"/>
</dbReference>
<accession>A0ABV5W968</accession>
<dbReference type="InterPro" id="IPR051798">
    <property type="entry name" value="Class-II_PLP-Dep_Aminotrans"/>
</dbReference>
<evidence type="ECO:0000256" key="3">
    <source>
        <dbReference type="ARBA" id="ARBA00022898"/>
    </source>
</evidence>
<organism evidence="7 8">
    <name type="scientific">Ectobacillus funiculus</name>
    <dbReference type="NCBI Taxonomy" id="137993"/>
    <lineage>
        <taxon>Bacteria</taxon>
        <taxon>Bacillati</taxon>
        <taxon>Bacillota</taxon>
        <taxon>Bacilli</taxon>
        <taxon>Bacillales</taxon>
        <taxon>Bacillaceae</taxon>
        <taxon>Ectobacillus</taxon>
    </lineage>
</organism>
<dbReference type="InterPro" id="IPR015424">
    <property type="entry name" value="PyrdxlP-dep_Trfase"/>
</dbReference>
<comment type="similarity">
    <text evidence="5">Belongs to the class-II pyridoxal-phosphate-dependent aminotransferase family. MalY/PatB cystathionine beta-lyase subfamily.</text>
</comment>
<evidence type="ECO:0000256" key="2">
    <source>
        <dbReference type="ARBA" id="ARBA00012224"/>
    </source>
</evidence>
<comment type="cofactor">
    <cofactor evidence="1">
        <name>pyridoxal 5'-phosphate</name>
        <dbReference type="ChEBI" id="CHEBI:597326"/>
    </cofactor>
</comment>
<dbReference type="PANTHER" id="PTHR43525:SF1">
    <property type="entry name" value="PROTEIN MALY"/>
    <property type="match status" value="1"/>
</dbReference>
<keyword evidence="4 7" id="KW-0456">Lyase</keyword>
<dbReference type="InterPro" id="IPR015421">
    <property type="entry name" value="PyrdxlP-dep_Trfase_major"/>
</dbReference>
<evidence type="ECO:0000313" key="7">
    <source>
        <dbReference type="EMBL" id="MFB9757141.1"/>
    </source>
</evidence>
<evidence type="ECO:0000256" key="4">
    <source>
        <dbReference type="ARBA" id="ARBA00023239"/>
    </source>
</evidence>
<dbReference type="EC" id="4.4.1.13" evidence="2"/>
<dbReference type="CDD" id="cd00609">
    <property type="entry name" value="AAT_like"/>
    <property type="match status" value="1"/>
</dbReference>
<dbReference type="Pfam" id="PF00155">
    <property type="entry name" value="Aminotran_1_2"/>
    <property type="match status" value="1"/>
</dbReference>
<sequence length="389" mass="43986">MKEFDKTIHRRGTNSVKWDLHKDDDLLHLWVADMDFAAPQAIQDALRQRVEHGVFGYTFGSEDLYRAIIHWTKERYAWSIEKSSIVLTPGVVPALGVAVQAFTAPSDKVLVQSPVYAPFFDMVTKNGREVVINPLIIQNGQYEMDWEDLEAKFKQGIRLMILCSPHNPVGRVWTKEELQRLGKLCIEYDVIIVSDDIHADIIFSGHVHTPLASLSDDLASRTITCIAPSKTFNIAGLQASASIIPNEVLRKQFTKILHQQGFYSLNLFASTAMETAYTSCEEWLDNLLVYLEENAQFAYKYIQTEIPELKPYQPEGTYLLWVDCSKLGLSKEARLNLLQKKGKIVVEPGEKFGPGGEGFIRLNLGCPRSILQEALIRLRDAVKNSTQNV</sequence>
<dbReference type="NCBIfam" id="TIGR04350">
    <property type="entry name" value="C_S_lyase_PatB"/>
    <property type="match status" value="1"/>
</dbReference>
<dbReference type="Proteomes" id="UP001589609">
    <property type="component" value="Unassembled WGS sequence"/>
</dbReference>
<reference evidence="7 8" key="1">
    <citation type="submission" date="2024-09" db="EMBL/GenBank/DDBJ databases">
        <authorList>
            <person name="Sun Q."/>
            <person name="Mori K."/>
        </authorList>
    </citation>
    <scope>NUCLEOTIDE SEQUENCE [LARGE SCALE GENOMIC DNA]</scope>
    <source>
        <strain evidence="7 8">JCM 11201</strain>
    </source>
</reference>
<evidence type="ECO:0000256" key="5">
    <source>
        <dbReference type="ARBA" id="ARBA00037974"/>
    </source>
</evidence>
<gene>
    <name evidence="7" type="ORF">ACFFMS_01035</name>
</gene>
<protein>
    <recommendedName>
        <fullName evidence="2">cysteine-S-conjugate beta-lyase</fullName>
        <ecNumber evidence="2">4.4.1.13</ecNumber>
    </recommendedName>
</protein>
<dbReference type="InterPro" id="IPR015422">
    <property type="entry name" value="PyrdxlP-dep_Trfase_small"/>
</dbReference>